<dbReference type="EMBL" id="AGTP01056931">
    <property type="status" value="NOT_ANNOTATED_CDS"/>
    <property type="molecule type" value="Genomic_DNA"/>
</dbReference>
<sequence length="31" mass="3566">MAEDIDIEAMLETPYKKENKLIIANSHEECS</sequence>
<protein>
    <recommendedName>
        <fullName evidence="3">RNA binding motif protein 39</fullName>
    </recommendedName>
</protein>
<reference evidence="1" key="3">
    <citation type="submission" date="2025-09" db="UniProtKB">
        <authorList>
            <consortium name="Ensembl"/>
        </authorList>
    </citation>
    <scope>IDENTIFICATION</scope>
</reference>
<dbReference type="AlphaFoldDB" id="A0A287CUM9"/>
<dbReference type="Ensembl" id="ENSSTOT00000032300.1">
    <property type="protein sequence ID" value="ENSSTOP00000024981.1"/>
    <property type="gene ID" value="ENSSTOG00000031082.1"/>
</dbReference>
<dbReference type="InParanoid" id="A0A287CUM9"/>
<dbReference type="GeneTree" id="ENSGT01110000268441"/>
<evidence type="ECO:0008006" key="3">
    <source>
        <dbReference type="Google" id="ProtNLM"/>
    </source>
</evidence>
<name>A0A287CUM9_ICTTR</name>
<accession>A0A287CUM9</accession>
<reference evidence="2" key="1">
    <citation type="submission" date="2011-11" db="EMBL/GenBank/DDBJ databases">
        <title>The Draft Genome of Spermophilus tridecemlineatus.</title>
        <authorList>
            <consortium name="The Broad Institute Genome Assembly &amp; Analysis Group"/>
            <consortium name="Computational R&amp;D Group"/>
            <consortium name="and Sequencing Platform"/>
            <person name="Di Palma F."/>
            <person name="Alfoldi J."/>
            <person name="Johnson J."/>
            <person name="Berlin A."/>
            <person name="Gnerre S."/>
            <person name="Jaffe D."/>
            <person name="MacCallum I."/>
            <person name="Young S."/>
            <person name="Walker B.J."/>
            <person name="Lindblad-Toh K."/>
        </authorList>
    </citation>
    <scope>NUCLEOTIDE SEQUENCE [LARGE SCALE GENOMIC DNA]</scope>
</reference>
<reference evidence="1" key="2">
    <citation type="submission" date="2025-08" db="UniProtKB">
        <authorList>
            <consortium name="Ensembl"/>
        </authorList>
    </citation>
    <scope>IDENTIFICATION</scope>
</reference>
<dbReference type="Proteomes" id="UP000005215">
    <property type="component" value="Unassembled WGS sequence"/>
</dbReference>
<proteinExistence type="predicted"/>
<organism evidence="1 2">
    <name type="scientific">Ictidomys tridecemlineatus</name>
    <name type="common">Thirteen-lined ground squirrel</name>
    <name type="synonym">Spermophilus tridecemlineatus</name>
    <dbReference type="NCBI Taxonomy" id="43179"/>
    <lineage>
        <taxon>Eukaryota</taxon>
        <taxon>Metazoa</taxon>
        <taxon>Chordata</taxon>
        <taxon>Craniata</taxon>
        <taxon>Vertebrata</taxon>
        <taxon>Euteleostomi</taxon>
        <taxon>Mammalia</taxon>
        <taxon>Eutheria</taxon>
        <taxon>Euarchontoglires</taxon>
        <taxon>Glires</taxon>
        <taxon>Rodentia</taxon>
        <taxon>Sciuromorpha</taxon>
        <taxon>Sciuridae</taxon>
        <taxon>Xerinae</taxon>
        <taxon>Marmotini</taxon>
        <taxon>Ictidomys</taxon>
    </lineage>
</organism>
<keyword evidence="2" id="KW-1185">Reference proteome</keyword>
<evidence type="ECO:0000313" key="2">
    <source>
        <dbReference type="Proteomes" id="UP000005215"/>
    </source>
</evidence>
<evidence type="ECO:0000313" key="1">
    <source>
        <dbReference type="Ensembl" id="ENSSTOP00000024981.1"/>
    </source>
</evidence>